<accession>A0A4V3W974</accession>
<dbReference type="EMBL" id="SSOA01000001">
    <property type="protein sequence ID" value="THF53997.1"/>
    <property type="molecule type" value="Genomic_DNA"/>
</dbReference>
<keyword evidence="2" id="KW-1185">Reference proteome</keyword>
<dbReference type="InterPro" id="IPR010710">
    <property type="entry name" value="DUF1289"/>
</dbReference>
<dbReference type="PANTHER" id="PTHR35175">
    <property type="entry name" value="DUF1289 DOMAIN-CONTAINING PROTEIN"/>
    <property type="match status" value="1"/>
</dbReference>
<gene>
    <name evidence="1" type="ORF">E6C51_02535</name>
</gene>
<sequence>MKNKPAPPIESPCTGICTIEPQTALCLGCGRSLAQIAAWSSYAPATRRAIMATLQAAQAPSAFERTRS</sequence>
<dbReference type="Pfam" id="PF06945">
    <property type="entry name" value="DUF1289"/>
    <property type="match status" value="1"/>
</dbReference>
<dbReference type="PANTHER" id="PTHR35175:SF2">
    <property type="entry name" value="DUF1289 DOMAIN-CONTAINING PROTEIN"/>
    <property type="match status" value="1"/>
</dbReference>
<organism evidence="1 2">
    <name type="scientific">Allorhizobium terrae</name>
    <dbReference type="NCBI Taxonomy" id="1848972"/>
    <lineage>
        <taxon>Bacteria</taxon>
        <taxon>Pseudomonadati</taxon>
        <taxon>Pseudomonadota</taxon>
        <taxon>Alphaproteobacteria</taxon>
        <taxon>Hyphomicrobiales</taxon>
        <taxon>Rhizobiaceae</taxon>
        <taxon>Rhizobium/Agrobacterium group</taxon>
        <taxon>Allorhizobium</taxon>
    </lineage>
</organism>
<reference evidence="1 2" key="1">
    <citation type="submission" date="2019-04" db="EMBL/GenBank/DDBJ databases">
        <title>Rhizobium terrae sp. nov., isolated from a paddy soil.</title>
        <authorList>
            <person name="Lin S.-Y."/>
            <person name="Hameed A."/>
            <person name="Huang H.-I."/>
            <person name="Young C.-C."/>
        </authorList>
    </citation>
    <scope>NUCLEOTIDE SEQUENCE [LARGE SCALE GENOMIC DNA]</scope>
    <source>
        <strain evidence="1 2">CC-HIH110</strain>
    </source>
</reference>
<dbReference type="Proteomes" id="UP000310754">
    <property type="component" value="Unassembled WGS sequence"/>
</dbReference>
<dbReference type="AlphaFoldDB" id="A0A4V3W974"/>
<name>A0A4V3W974_9HYPH</name>
<evidence type="ECO:0000313" key="1">
    <source>
        <dbReference type="EMBL" id="THF53997.1"/>
    </source>
</evidence>
<proteinExistence type="predicted"/>
<evidence type="ECO:0000313" key="2">
    <source>
        <dbReference type="Proteomes" id="UP000310754"/>
    </source>
</evidence>
<protein>
    <submittedName>
        <fullName evidence="1">DUF1289 domain-containing protein</fullName>
    </submittedName>
</protein>
<comment type="caution">
    <text evidence="1">The sequence shown here is derived from an EMBL/GenBank/DDBJ whole genome shotgun (WGS) entry which is preliminary data.</text>
</comment>
<dbReference type="RefSeq" id="WP_190234916.1">
    <property type="nucleotide sequence ID" value="NZ_SSOA01000001.1"/>
</dbReference>